<dbReference type="GO" id="GO:0005524">
    <property type="term" value="F:ATP binding"/>
    <property type="evidence" value="ECO:0007669"/>
    <property type="project" value="UniProtKB-KW"/>
</dbReference>
<accession>A0A1I0SP03</accession>
<gene>
    <name evidence="6" type="ORF">SAMN05444374_10232</name>
</gene>
<sequence length="316" mass="32268">MTGPYRPPPALAARGLSKAFAGIDAVRDVSFVVPTGSVTGLLGPNGSGKSTTLRMLLGLVHPDAGEADVAGRPLAAHDVPGRVVGAVLDGRGAHPRRTARAHLRCLAPVVGVSDARVEEVLALVGLHDVAHRRTGTYSLGMRQRLALATALLGDPAVLVLDEPANGLDPQGIVWLRDVLTAHARSGRTVLVSSHLVRELEQTVDHLVIMSAGRVAFHGSLAELGALHPPRTLVASADPAALALALAAAGHTDAILGADGRLVVTGMGADGVASVARTAGVPVFGIETATTDLERIFLSMTGAPPPVPAGPSTGVRR</sequence>
<evidence type="ECO:0000256" key="2">
    <source>
        <dbReference type="ARBA" id="ARBA00022448"/>
    </source>
</evidence>
<dbReference type="PROSITE" id="PS50893">
    <property type="entry name" value="ABC_TRANSPORTER_2"/>
    <property type="match status" value="1"/>
</dbReference>
<dbReference type="SUPFAM" id="SSF52540">
    <property type="entry name" value="P-loop containing nucleoside triphosphate hydrolases"/>
    <property type="match status" value="1"/>
</dbReference>
<dbReference type="RefSeq" id="WP_068364368.1">
    <property type="nucleotide sequence ID" value="NZ_FOJN01000002.1"/>
</dbReference>
<evidence type="ECO:0000256" key="1">
    <source>
        <dbReference type="ARBA" id="ARBA00005417"/>
    </source>
</evidence>
<keyword evidence="4 6" id="KW-0067">ATP-binding</keyword>
<dbReference type="Gene3D" id="3.40.50.300">
    <property type="entry name" value="P-loop containing nucleotide triphosphate hydrolases"/>
    <property type="match status" value="1"/>
</dbReference>
<dbReference type="OrthoDB" id="9804819at2"/>
<name>A0A1I0SP03_9NOCA</name>
<dbReference type="InterPro" id="IPR027417">
    <property type="entry name" value="P-loop_NTPase"/>
</dbReference>
<dbReference type="AlphaFoldDB" id="A0A1I0SP03"/>
<evidence type="ECO:0000256" key="3">
    <source>
        <dbReference type="ARBA" id="ARBA00022741"/>
    </source>
</evidence>
<dbReference type="InterPro" id="IPR003439">
    <property type="entry name" value="ABC_transporter-like_ATP-bd"/>
</dbReference>
<evidence type="ECO:0000259" key="5">
    <source>
        <dbReference type="PROSITE" id="PS50893"/>
    </source>
</evidence>
<keyword evidence="2" id="KW-0813">Transport</keyword>
<dbReference type="Proteomes" id="UP000182054">
    <property type="component" value="Unassembled WGS sequence"/>
</dbReference>
<dbReference type="PROSITE" id="PS00211">
    <property type="entry name" value="ABC_TRANSPORTER_1"/>
    <property type="match status" value="1"/>
</dbReference>
<dbReference type="PANTHER" id="PTHR43335:SF4">
    <property type="entry name" value="ABC TRANSPORTER, ATP-BINDING PROTEIN"/>
    <property type="match status" value="1"/>
</dbReference>
<reference evidence="6 7" key="1">
    <citation type="submission" date="2016-10" db="EMBL/GenBank/DDBJ databases">
        <authorList>
            <person name="de Groot N.N."/>
        </authorList>
    </citation>
    <scope>NUCLEOTIDE SEQUENCE [LARGE SCALE GENOMIC DNA]</scope>
    <source>
        <strain evidence="6 7">DSM 44908</strain>
    </source>
</reference>
<dbReference type="EMBL" id="FOJN01000002">
    <property type="protein sequence ID" value="SFA41147.1"/>
    <property type="molecule type" value="Genomic_DNA"/>
</dbReference>
<dbReference type="Pfam" id="PF00005">
    <property type="entry name" value="ABC_tran"/>
    <property type="match status" value="1"/>
</dbReference>
<dbReference type="InterPro" id="IPR017871">
    <property type="entry name" value="ABC_transporter-like_CS"/>
</dbReference>
<dbReference type="GeneID" id="85484517"/>
<feature type="domain" description="ABC transporter" evidence="5">
    <location>
        <begin position="11"/>
        <end position="236"/>
    </location>
</feature>
<dbReference type="PANTHER" id="PTHR43335">
    <property type="entry name" value="ABC TRANSPORTER, ATP-BINDING PROTEIN"/>
    <property type="match status" value="1"/>
</dbReference>
<evidence type="ECO:0000313" key="7">
    <source>
        <dbReference type="Proteomes" id="UP000182054"/>
    </source>
</evidence>
<dbReference type="SMART" id="SM00382">
    <property type="entry name" value="AAA"/>
    <property type="match status" value="1"/>
</dbReference>
<organism evidence="6 7">
    <name type="scientific">Rhodococcoides kroppenstedtii</name>
    <dbReference type="NCBI Taxonomy" id="293050"/>
    <lineage>
        <taxon>Bacteria</taxon>
        <taxon>Bacillati</taxon>
        <taxon>Actinomycetota</taxon>
        <taxon>Actinomycetes</taxon>
        <taxon>Mycobacteriales</taxon>
        <taxon>Nocardiaceae</taxon>
        <taxon>Rhodococcoides</taxon>
    </lineage>
</organism>
<comment type="similarity">
    <text evidence="1">Belongs to the ABC transporter superfamily.</text>
</comment>
<dbReference type="GO" id="GO:0016887">
    <property type="term" value="F:ATP hydrolysis activity"/>
    <property type="evidence" value="ECO:0007669"/>
    <property type="project" value="InterPro"/>
</dbReference>
<proteinExistence type="inferred from homology"/>
<evidence type="ECO:0000256" key="4">
    <source>
        <dbReference type="ARBA" id="ARBA00022840"/>
    </source>
</evidence>
<protein>
    <submittedName>
        <fullName evidence="6">ABC-2 type transport system ATP-binding protein</fullName>
    </submittedName>
</protein>
<keyword evidence="3" id="KW-0547">Nucleotide-binding</keyword>
<dbReference type="InterPro" id="IPR003593">
    <property type="entry name" value="AAA+_ATPase"/>
</dbReference>
<evidence type="ECO:0000313" key="6">
    <source>
        <dbReference type="EMBL" id="SFA41147.1"/>
    </source>
</evidence>